<evidence type="ECO:0000313" key="2">
    <source>
        <dbReference type="EMBL" id="KRY85924.1"/>
    </source>
</evidence>
<feature type="region of interest" description="Disordered" evidence="1">
    <location>
        <begin position="1"/>
        <end position="64"/>
    </location>
</feature>
<proteinExistence type="predicted"/>
<name>A0A0V1FIU0_TRIPS</name>
<evidence type="ECO:0000313" key="3">
    <source>
        <dbReference type="Proteomes" id="UP000054995"/>
    </source>
</evidence>
<dbReference type="EMBL" id="JYDT01000080">
    <property type="protein sequence ID" value="KRY85924.1"/>
    <property type="molecule type" value="Genomic_DNA"/>
</dbReference>
<organism evidence="2 3">
    <name type="scientific">Trichinella pseudospiralis</name>
    <name type="common">Parasitic roundworm</name>
    <dbReference type="NCBI Taxonomy" id="6337"/>
    <lineage>
        <taxon>Eukaryota</taxon>
        <taxon>Metazoa</taxon>
        <taxon>Ecdysozoa</taxon>
        <taxon>Nematoda</taxon>
        <taxon>Enoplea</taxon>
        <taxon>Dorylaimia</taxon>
        <taxon>Trichinellida</taxon>
        <taxon>Trichinellidae</taxon>
        <taxon>Trichinella</taxon>
    </lineage>
</organism>
<feature type="compositionally biased region" description="Basic and acidic residues" evidence="1">
    <location>
        <begin position="32"/>
        <end position="53"/>
    </location>
</feature>
<accession>A0A0V1FIU0</accession>
<sequence length="76" mass="8824">MSEKEKRDHFEEHSFVPSINRTSVYSGKGQQGRKDQIMDQKKKTAKKAEKVQERLGGTNTRSHLFDSLAFHEEMLT</sequence>
<protein>
    <submittedName>
        <fullName evidence="2">Uncharacterized protein</fullName>
    </submittedName>
</protein>
<keyword evidence="3" id="KW-1185">Reference proteome</keyword>
<reference evidence="2 3" key="1">
    <citation type="submission" date="2015-01" db="EMBL/GenBank/DDBJ databases">
        <title>Evolution of Trichinella species and genotypes.</title>
        <authorList>
            <person name="Korhonen P.K."/>
            <person name="Edoardo P."/>
            <person name="Giuseppe L.R."/>
            <person name="Gasser R.B."/>
        </authorList>
    </citation>
    <scope>NUCLEOTIDE SEQUENCE [LARGE SCALE GENOMIC DNA]</scope>
    <source>
        <strain evidence="2">ISS470</strain>
    </source>
</reference>
<dbReference type="Proteomes" id="UP000054995">
    <property type="component" value="Unassembled WGS sequence"/>
</dbReference>
<dbReference type="AlphaFoldDB" id="A0A0V1FIU0"/>
<evidence type="ECO:0000256" key="1">
    <source>
        <dbReference type="SAM" id="MobiDB-lite"/>
    </source>
</evidence>
<comment type="caution">
    <text evidence="2">The sequence shown here is derived from an EMBL/GenBank/DDBJ whole genome shotgun (WGS) entry which is preliminary data.</text>
</comment>
<gene>
    <name evidence="2" type="ORF">T4D_9320</name>
</gene>
<feature type="compositionally biased region" description="Basic and acidic residues" evidence="1">
    <location>
        <begin position="1"/>
        <end position="14"/>
    </location>
</feature>